<reference evidence="3" key="1">
    <citation type="journal article" date="2019" name="Int. J. Syst. Evol. Microbiol.">
        <title>The Global Catalogue of Microorganisms (GCM) 10K type strain sequencing project: providing services to taxonomists for standard genome sequencing and annotation.</title>
        <authorList>
            <consortium name="The Broad Institute Genomics Platform"/>
            <consortium name="The Broad Institute Genome Sequencing Center for Infectious Disease"/>
            <person name="Wu L."/>
            <person name="Ma J."/>
        </authorList>
    </citation>
    <scope>NUCLEOTIDE SEQUENCE [LARGE SCALE GENOMIC DNA]</scope>
    <source>
        <strain evidence="3">JCM 18127</strain>
    </source>
</reference>
<evidence type="ECO:0000313" key="3">
    <source>
        <dbReference type="Proteomes" id="UP001500621"/>
    </source>
</evidence>
<accession>A0ABP8W2X1</accession>
<keyword evidence="1" id="KW-1133">Transmembrane helix</keyword>
<comment type="caution">
    <text evidence="2">The sequence shown here is derived from an EMBL/GenBank/DDBJ whole genome shotgun (WGS) entry which is preliminary data.</text>
</comment>
<dbReference type="EMBL" id="BAABIM010000001">
    <property type="protein sequence ID" value="GAA4677469.1"/>
    <property type="molecule type" value="Genomic_DNA"/>
</dbReference>
<dbReference type="Proteomes" id="UP001500621">
    <property type="component" value="Unassembled WGS sequence"/>
</dbReference>
<protein>
    <submittedName>
        <fullName evidence="2">Uncharacterized protein</fullName>
    </submittedName>
</protein>
<sequence length="368" mass="38870">MTDRLTSTLHERADAEQFAVPDVEALVRAGDRRVRRRRTALAAGGAALAVVAGVALGQALPGRGEAPQPAPAPEQVDIYPVQERDLPPMVVVGGDVAWVDGVTEKLRAPADELVRTSVGWVYASYEGVFSRTDTGTRRVPGVTGDLLVSDEDGVLVGVYDLHEGGAVLRVLDQRTDELRVVVDDLPEESGVLALDGDRIYWYDTAGTWVQDLSTGEREPAPEGLSSVEAGTIVSNPGADQGFTTAIETRDGVERGLEWSGDVGALSPDGAWYASDDAVGFPGAPGAVLVETGRRVRLQTGTERGDLVLINGWLDATTLQVGISPMAEAEPNRLLTCTVPDGRCEVVLADVLSVVPGAQFRQFVGPAAP</sequence>
<feature type="transmembrane region" description="Helical" evidence="1">
    <location>
        <begin position="40"/>
        <end position="60"/>
    </location>
</feature>
<name>A0ABP8W2X1_9ACTN</name>
<gene>
    <name evidence="2" type="ORF">GCM10023226_13400</name>
</gene>
<organism evidence="2 3">
    <name type="scientific">Nocardioides nanhaiensis</name>
    <dbReference type="NCBI Taxonomy" id="1476871"/>
    <lineage>
        <taxon>Bacteria</taxon>
        <taxon>Bacillati</taxon>
        <taxon>Actinomycetota</taxon>
        <taxon>Actinomycetes</taxon>
        <taxon>Propionibacteriales</taxon>
        <taxon>Nocardioidaceae</taxon>
        <taxon>Nocardioides</taxon>
    </lineage>
</organism>
<keyword evidence="1" id="KW-0812">Transmembrane</keyword>
<evidence type="ECO:0000313" key="2">
    <source>
        <dbReference type="EMBL" id="GAA4677469.1"/>
    </source>
</evidence>
<proteinExistence type="predicted"/>
<evidence type="ECO:0000256" key="1">
    <source>
        <dbReference type="SAM" id="Phobius"/>
    </source>
</evidence>
<keyword evidence="3" id="KW-1185">Reference proteome</keyword>
<dbReference type="RefSeq" id="WP_345263916.1">
    <property type="nucleotide sequence ID" value="NZ_BAABIM010000001.1"/>
</dbReference>
<keyword evidence="1" id="KW-0472">Membrane</keyword>